<evidence type="ECO:0000313" key="2">
    <source>
        <dbReference type="Proteomes" id="UP001172386"/>
    </source>
</evidence>
<comment type="caution">
    <text evidence="1">The sequence shown here is derived from an EMBL/GenBank/DDBJ whole genome shotgun (WGS) entry which is preliminary data.</text>
</comment>
<dbReference type="EMBL" id="JAPDRQ010000001">
    <property type="protein sequence ID" value="KAJ9664698.1"/>
    <property type="molecule type" value="Genomic_DNA"/>
</dbReference>
<keyword evidence="2" id="KW-1185">Reference proteome</keyword>
<name>A0ACC3ALI4_9EURO</name>
<evidence type="ECO:0000313" key="1">
    <source>
        <dbReference type="EMBL" id="KAJ9664698.1"/>
    </source>
</evidence>
<protein>
    <submittedName>
        <fullName evidence="1">Uncharacterized protein</fullName>
    </submittedName>
</protein>
<reference evidence="1" key="1">
    <citation type="submission" date="2022-10" db="EMBL/GenBank/DDBJ databases">
        <title>Culturing micro-colonial fungi from biological soil crusts in the Mojave desert and describing Neophaeococcomyces mojavensis, and introducing the new genera and species Taxawa tesnikishii.</title>
        <authorList>
            <person name="Kurbessoian T."/>
            <person name="Stajich J.E."/>
        </authorList>
    </citation>
    <scope>NUCLEOTIDE SEQUENCE</scope>
    <source>
        <strain evidence="1">JES_112</strain>
    </source>
</reference>
<sequence>MAASNNPSPQSARLAQLRALAQDHLSNIEAEKTQEQAQLSQAEADIQRYSKMSSFDRKKLQSNTLLSPDSLQQASTTPDAEGARKKDRFRPFSDILHRLRWDPKLDINDYIVGYLERFEGVKEIPASSWIRDFSEEEWIPMHRVRYVKRVRKAGKEGEDEGPELGTVWDRDGRIDRIFGSGGSDGQDDLFSVEGTSVIGGVALQ</sequence>
<dbReference type="Proteomes" id="UP001172386">
    <property type="component" value="Unassembled WGS sequence"/>
</dbReference>
<accession>A0ACC3ALI4</accession>
<proteinExistence type="predicted"/>
<organism evidence="1 2">
    <name type="scientific">Neophaeococcomyces mojaviensis</name>
    <dbReference type="NCBI Taxonomy" id="3383035"/>
    <lineage>
        <taxon>Eukaryota</taxon>
        <taxon>Fungi</taxon>
        <taxon>Dikarya</taxon>
        <taxon>Ascomycota</taxon>
        <taxon>Pezizomycotina</taxon>
        <taxon>Eurotiomycetes</taxon>
        <taxon>Chaetothyriomycetidae</taxon>
        <taxon>Chaetothyriales</taxon>
        <taxon>Chaetothyriales incertae sedis</taxon>
        <taxon>Neophaeococcomyces</taxon>
    </lineage>
</organism>
<gene>
    <name evidence="1" type="ORF">H2198_000044</name>
</gene>